<evidence type="ECO:0000313" key="3">
    <source>
        <dbReference type="Proteomes" id="UP000719412"/>
    </source>
</evidence>
<evidence type="ECO:0000313" key="2">
    <source>
        <dbReference type="EMBL" id="KAH0811925.1"/>
    </source>
</evidence>
<comment type="caution">
    <text evidence="2">The sequence shown here is derived from an EMBL/GenBank/DDBJ whole genome shotgun (WGS) entry which is preliminary data.</text>
</comment>
<proteinExistence type="predicted"/>
<evidence type="ECO:0000256" key="1">
    <source>
        <dbReference type="SAM" id="MobiDB-lite"/>
    </source>
</evidence>
<protein>
    <submittedName>
        <fullName evidence="2">Uncharacterized protein</fullName>
    </submittedName>
</protein>
<feature type="region of interest" description="Disordered" evidence="1">
    <location>
        <begin position="334"/>
        <end position="360"/>
    </location>
</feature>
<reference evidence="2" key="2">
    <citation type="submission" date="2021-08" db="EMBL/GenBank/DDBJ databases">
        <authorList>
            <person name="Eriksson T."/>
        </authorList>
    </citation>
    <scope>NUCLEOTIDE SEQUENCE</scope>
    <source>
        <strain evidence="2">Stoneville</strain>
        <tissue evidence="2">Whole head</tissue>
    </source>
</reference>
<sequence>MDAVIGLRHNQKIRHRHDRHNLRNRKKHGCLRGGKSVREELASFHALGKFAFATKTIDHVCTIERKAARLCQQCLLSSENRVATYILDFSKRSKVTAWHSFLKLTHPPQHGSIDAGGMANRETVFKAAAAKKKLGRGGLKKYLPAGGQTISKYIVQRGSRHFRGHIFIPALTSIFRLKSGVSKMNGANRYKYSQRRLKCRWARTDRREGLTQIVSSPLIEETISREQFAILSRIDNVRSLQLCPSPLGPPGSGPAVLLGAGGRASTPSRPWNVSVFLRKSGLCVDFLRSSRPLAGPSVGQHLAVQPASVGRQEPEAAGCTAERSVLWVSLQSTHPTDTLTNPKQETAVPRRKRRDVLTGSSVAVTQRGTGALGNRDLRNADPKCVAVALRLIGAFNNYGFLRKKIHLSICVTPVWQRAASCGVTVRCAPRDRRGPDSVLNRCSQTHKNVTIFFRAQLRVDQSKAEGSMSHYGRCLSVDLGSRLVGLAIAHHGQKPPRCAPDSVPLIRLKVWEDACGAGSQVIFHMVAQACTFF</sequence>
<feature type="compositionally biased region" description="Polar residues" evidence="1">
    <location>
        <begin position="334"/>
        <end position="344"/>
    </location>
</feature>
<dbReference type="Proteomes" id="UP000719412">
    <property type="component" value="Unassembled WGS sequence"/>
</dbReference>
<gene>
    <name evidence="2" type="ORF">GEV33_010862</name>
</gene>
<keyword evidence="3" id="KW-1185">Reference proteome</keyword>
<dbReference type="EMBL" id="JABDTM020026452">
    <property type="protein sequence ID" value="KAH0811925.1"/>
    <property type="molecule type" value="Genomic_DNA"/>
</dbReference>
<organism evidence="2 3">
    <name type="scientific">Tenebrio molitor</name>
    <name type="common">Yellow mealworm beetle</name>
    <dbReference type="NCBI Taxonomy" id="7067"/>
    <lineage>
        <taxon>Eukaryota</taxon>
        <taxon>Metazoa</taxon>
        <taxon>Ecdysozoa</taxon>
        <taxon>Arthropoda</taxon>
        <taxon>Hexapoda</taxon>
        <taxon>Insecta</taxon>
        <taxon>Pterygota</taxon>
        <taxon>Neoptera</taxon>
        <taxon>Endopterygota</taxon>
        <taxon>Coleoptera</taxon>
        <taxon>Polyphaga</taxon>
        <taxon>Cucujiformia</taxon>
        <taxon>Tenebrionidae</taxon>
        <taxon>Tenebrio</taxon>
    </lineage>
</organism>
<dbReference type="AlphaFoldDB" id="A0A8J6L8L7"/>
<name>A0A8J6L8L7_TENMO</name>
<accession>A0A8J6L8L7</accession>
<reference evidence="2" key="1">
    <citation type="journal article" date="2020" name="J Insects Food Feed">
        <title>The yellow mealworm (Tenebrio molitor) genome: a resource for the emerging insects as food and feed industry.</title>
        <authorList>
            <person name="Eriksson T."/>
            <person name="Andere A."/>
            <person name="Kelstrup H."/>
            <person name="Emery V."/>
            <person name="Picard C."/>
        </authorList>
    </citation>
    <scope>NUCLEOTIDE SEQUENCE</scope>
    <source>
        <strain evidence="2">Stoneville</strain>
        <tissue evidence="2">Whole head</tissue>
    </source>
</reference>